<comment type="caution">
    <text evidence="5">The sequence shown here is derived from an EMBL/GenBank/DDBJ whole genome shotgun (WGS) entry which is preliminary data.</text>
</comment>
<reference evidence="5 6" key="1">
    <citation type="submission" date="2020-07" db="EMBL/GenBank/DDBJ databases">
        <title>Sequencing the genomes of 1000 actinobacteria strains.</title>
        <authorList>
            <person name="Klenk H.-P."/>
        </authorList>
    </citation>
    <scope>NUCLEOTIDE SEQUENCE [LARGE SCALE GENOMIC DNA]</scope>
    <source>
        <strain evidence="5 6">DSM 102047</strain>
    </source>
</reference>
<dbReference type="SUPFAM" id="SSF56281">
    <property type="entry name" value="Metallo-hydrolase/oxidoreductase"/>
    <property type="match status" value="1"/>
</dbReference>
<comment type="similarity">
    <text evidence="1">Belongs to the metallo-beta-lactamase superfamily.</text>
</comment>
<protein>
    <submittedName>
        <fullName evidence="5">Glyoxylase-like metal-dependent hydrolase (Beta-lactamase superfamily II)</fullName>
    </submittedName>
</protein>
<dbReference type="Gene3D" id="3.60.15.10">
    <property type="entry name" value="Ribonuclease Z/Hydroxyacylglutathione hydrolase-like"/>
    <property type="match status" value="2"/>
</dbReference>
<dbReference type="InterPro" id="IPR051013">
    <property type="entry name" value="MBL_superfamily_lactonases"/>
</dbReference>
<keyword evidence="4" id="KW-0862">Zinc</keyword>
<dbReference type="GO" id="GO:0046872">
    <property type="term" value="F:metal ion binding"/>
    <property type="evidence" value="ECO:0007669"/>
    <property type="project" value="UniProtKB-KW"/>
</dbReference>
<keyword evidence="3 5" id="KW-0378">Hydrolase</keyword>
<dbReference type="PANTHER" id="PTHR42978">
    <property type="entry name" value="QUORUM-QUENCHING LACTONASE YTNP-RELATED-RELATED"/>
    <property type="match status" value="1"/>
</dbReference>
<dbReference type="EMBL" id="JACBYQ010000002">
    <property type="protein sequence ID" value="NYE95557.1"/>
    <property type="molecule type" value="Genomic_DNA"/>
</dbReference>
<evidence type="ECO:0000313" key="5">
    <source>
        <dbReference type="EMBL" id="NYE95557.1"/>
    </source>
</evidence>
<evidence type="ECO:0000256" key="4">
    <source>
        <dbReference type="ARBA" id="ARBA00022833"/>
    </source>
</evidence>
<evidence type="ECO:0000313" key="6">
    <source>
        <dbReference type="Proteomes" id="UP000521748"/>
    </source>
</evidence>
<accession>A0A7Y9S8P3</accession>
<evidence type="ECO:0000256" key="1">
    <source>
        <dbReference type="ARBA" id="ARBA00007749"/>
    </source>
</evidence>
<dbReference type="RefSeq" id="WP_179389327.1">
    <property type="nucleotide sequence ID" value="NZ_JACBYQ010000002.1"/>
</dbReference>
<keyword evidence="6" id="KW-1185">Reference proteome</keyword>
<dbReference type="AlphaFoldDB" id="A0A7Y9S8P3"/>
<dbReference type="PANTHER" id="PTHR42978:SF6">
    <property type="entry name" value="QUORUM-QUENCHING LACTONASE YTNP-RELATED"/>
    <property type="match status" value="1"/>
</dbReference>
<evidence type="ECO:0000256" key="2">
    <source>
        <dbReference type="ARBA" id="ARBA00022723"/>
    </source>
</evidence>
<dbReference type="Proteomes" id="UP000521748">
    <property type="component" value="Unassembled WGS sequence"/>
</dbReference>
<proteinExistence type="inferred from homology"/>
<dbReference type="InterPro" id="IPR036866">
    <property type="entry name" value="RibonucZ/Hydroxyglut_hydro"/>
</dbReference>
<dbReference type="GO" id="GO:0016787">
    <property type="term" value="F:hydrolase activity"/>
    <property type="evidence" value="ECO:0007669"/>
    <property type="project" value="UniProtKB-KW"/>
</dbReference>
<gene>
    <name evidence="5" type="ORF">FHU41_001807</name>
</gene>
<name>A0A7Y9S8P3_9MICC</name>
<sequence>MRSRPVTTCNYLPDGEVRADPHSMFPNSGTESWLRHPRLAEMLDGEGWLKASIGSFLLSKGERIVRVDLGLGPANFELPAAARYRSGALLESPNQHGIGRRMVSEVFYTHLHDDHLGWTVFPGADALSFPNARHLVNRREWLHWSTAGHTPGHLSLAVESMLGPMLLLGDVVHHEAQLAEPEIAFRVDDDVELALNTGKQPLRRAADSGEILGFGHFSGQQLGRVHAQREGFSWAPLDRLPG</sequence>
<organism evidence="5 6">
    <name type="scientific">Psychromicrobium silvestre</name>
    <dbReference type="NCBI Taxonomy" id="1645614"/>
    <lineage>
        <taxon>Bacteria</taxon>
        <taxon>Bacillati</taxon>
        <taxon>Actinomycetota</taxon>
        <taxon>Actinomycetes</taxon>
        <taxon>Micrococcales</taxon>
        <taxon>Micrococcaceae</taxon>
        <taxon>Psychromicrobium</taxon>
    </lineage>
</organism>
<keyword evidence="2" id="KW-0479">Metal-binding</keyword>
<evidence type="ECO:0000256" key="3">
    <source>
        <dbReference type="ARBA" id="ARBA00022801"/>
    </source>
</evidence>